<organism evidence="1 2">
    <name type="scientific">Citrus sinensis</name>
    <name type="common">Sweet orange</name>
    <name type="synonym">Citrus aurantium var. sinensis</name>
    <dbReference type="NCBI Taxonomy" id="2711"/>
    <lineage>
        <taxon>Eukaryota</taxon>
        <taxon>Viridiplantae</taxon>
        <taxon>Streptophyta</taxon>
        <taxon>Embryophyta</taxon>
        <taxon>Tracheophyta</taxon>
        <taxon>Spermatophyta</taxon>
        <taxon>Magnoliopsida</taxon>
        <taxon>eudicotyledons</taxon>
        <taxon>Gunneridae</taxon>
        <taxon>Pentapetalae</taxon>
        <taxon>rosids</taxon>
        <taxon>malvids</taxon>
        <taxon>Sapindales</taxon>
        <taxon>Rutaceae</taxon>
        <taxon>Aurantioideae</taxon>
        <taxon>Citrus</taxon>
    </lineage>
</organism>
<reference evidence="2" key="1">
    <citation type="journal article" date="2023" name="Hortic. Res.">
        <title>A chromosome-level phased genome enabling allele-level studies in sweet orange: a case study on citrus Huanglongbing tolerance.</title>
        <authorList>
            <person name="Wu B."/>
            <person name="Yu Q."/>
            <person name="Deng Z."/>
            <person name="Duan Y."/>
            <person name="Luo F."/>
            <person name="Gmitter F. Jr."/>
        </authorList>
    </citation>
    <scope>NUCLEOTIDE SEQUENCE [LARGE SCALE GENOMIC DNA]</scope>
    <source>
        <strain evidence="2">cv. Valencia</strain>
    </source>
</reference>
<comment type="caution">
    <text evidence="1">The sequence shown here is derived from an EMBL/GenBank/DDBJ whole genome shotgun (WGS) entry which is preliminary data.</text>
</comment>
<protein>
    <submittedName>
        <fullName evidence="1">RING-H2 finger protein ATL78</fullName>
    </submittedName>
</protein>
<keyword evidence="2" id="KW-1185">Reference proteome</keyword>
<gene>
    <name evidence="1" type="ORF">KPL71_021979</name>
</gene>
<name>A0ACB8JLV7_CITSI</name>
<dbReference type="Proteomes" id="UP000829398">
    <property type="component" value="Chromosome 7"/>
</dbReference>
<sequence length="185" mass="19545">MSTTPSTTTQLFQDFLGKFHSRKLLLQNQQPVIAVPPSNRGGESSFDSNVLMVLSVLLCALICAIGLASLVKCSLRCSRLEASESSANSSGSASCSSGIKQKALKTFTVVKYSTELKLPGLDTECVICLSEFAPGICLIESCQKIVECSQASSSSMAMQESVSNIVPLEPESAIIAVASSEFSFS</sequence>
<proteinExistence type="predicted"/>
<evidence type="ECO:0000313" key="2">
    <source>
        <dbReference type="Proteomes" id="UP000829398"/>
    </source>
</evidence>
<accession>A0ACB8JLV7</accession>
<evidence type="ECO:0000313" key="1">
    <source>
        <dbReference type="EMBL" id="KAH9717806.1"/>
    </source>
</evidence>
<dbReference type="EMBL" id="CM039176">
    <property type="protein sequence ID" value="KAH9717806.1"/>
    <property type="molecule type" value="Genomic_DNA"/>
</dbReference>